<dbReference type="GeneID" id="84781961"/>
<evidence type="ECO:0000313" key="6">
    <source>
        <dbReference type="Proteomes" id="UP000051162"/>
    </source>
</evidence>
<dbReference type="STRING" id="1423773.FD30_GL001460"/>
<comment type="caution">
    <text evidence="5">The sequence shown here is derived from an EMBL/GenBank/DDBJ whole genome shotgun (WGS) entry which is preliminary data.</text>
</comment>
<keyword evidence="1" id="KW-0805">Transcription regulation</keyword>
<dbReference type="PANTHER" id="PTHR30154:SF55">
    <property type="entry name" value="HTH-TYPE TRANSCRIPTIONAL REGULATOR LRPB"/>
    <property type="match status" value="1"/>
</dbReference>
<organism evidence="5 6">
    <name type="scientific">Levilactobacillus namurensis DSM 19117</name>
    <dbReference type="NCBI Taxonomy" id="1423773"/>
    <lineage>
        <taxon>Bacteria</taxon>
        <taxon>Bacillati</taxon>
        <taxon>Bacillota</taxon>
        <taxon>Bacilli</taxon>
        <taxon>Lactobacillales</taxon>
        <taxon>Lactobacillaceae</taxon>
        <taxon>Levilactobacillus</taxon>
    </lineage>
</organism>
<dbReference type="InterPro" id="IPR036390">
    <property type="entry name" value="WH_DNA-bd_sf"/>
</dbReference>
<evidence type="ECO:0000256" key="1">
    <source>
        <dbReference type="ARBA" id="ARBA00023015"/>
    </source>
</evidence>
<keyword evidence="6" id="KW-1185">Reference proteome</keyword>
<protein>
    <submittedName>
        <fullName evidence="5">Transcriptional regulator</fullName>
    </submittedName>
</protein>
<evidence type="ECO:0000256" key="2">
    <source>
        <dbReference type="ARBA" id="ARBA00023125"/>
    </source>
</evidence>
<reference evidence="5 6" key="1">
    <citation type="journal article" date="2015" name="Genome Announc.">
        <title>Expanding the biotechnology potential of lactobacilli through comparative genomics of 213 strains and associated genera.</title>
        <authorList>
            <person name="Sun Z."/>
            <person name="Harris H.M."/>
            <person name="McCann A."/>
            <person name="Guo C."/>
            <person name="Argimon S."/>
            <person name="Zhang W."/>
            <person name="Yang X."/>
            <person name="Jeffery I.B."/>
            <person name="Cooney J.C."/>
            <person name="Kagawa T.F."/>
            <person name="Liu W."/>
            <person name="Song Y."/>
            <person name="Salvetti E."/>
            <person name="Wrobel A."/>
            <person name="Rasinkangas P."/>
            <person name="Parkhill J."/>
            <person name="Rea M.C."/>
            <person name="O'Sullivan O."/>
            <person name="Ritari J."/>
            <person name="Douillard F.P."/>
            <person name="Paul Ross R."/>
            <person name="Yang R."/>
            <person name="Briner A.E."/>
            <person name="Felis G.E."/>
            <person name="de Vos W.M."/>
            <person name="Barrangou R."/>
            <person name="Klaenhammer T.R."/>
            <person name="Caufield P.W."/>
            <person name="Cui Y."/>
            <person name="Zhang H."/>
            <person name="O'Toole P.W."/>
        </authorList>
    </citation>
    <scope>NUCLEOTIDE SEQUENCE [LARGE SCALE GENOMIC DNA]</scope>
    <source>
        <strain evidence="5 6">DSM 19117</strain>
    </source>
</reference>
<evidence type="ECO:0000256" key="3">
    <source>
        <dbReference type="ARBA" id="ARBA00023163"/>
    </source>
</evidence>
<feature type="domain" description="HTH asnC-type" evidence="4">
    <location>
        <begin position="4"/>
        <end position="65"/>
    </location>
</feature>
<dbReference type="GO" id="GO:0005829">
    <property type="term" value="C:cytosol"/>
    <property type="evidence" value="ECO:0007669"/>
    <property type="project" value="TreeGrafter"/>
</dbReference>
<dbReference type="Gene3D" id="1.10.10.10">
    <property type="entry name" value="Winged helix-like DNA-binding domain superfamily/Winged helix DNA-binding domain"/>
    <property type="match status" value="1"/>
</dbReference>
<dbReference type="Proteomes" id="UP000051162">
    <property type="component" value="Unassembled WGS sequence"/>
</dbReference>
<dbReference type="EMBL" id="AZDT01000021">
    <property type="protein sequence ID" value="KRK76288.1"/>
    <property type="molecule type" value="Genomic_DNA"/>
</dbReference>
<dbReference type="InterPro" id="IPR019888">
    <property type="entry name" value="Tscrpt_reg_AsnC-like"/>
</dbReference>
<dbReference type="Pfam" id="PF13412">
    <property type="entry name" value="HTH_24"/>
    <property type="match status" value="1"/>
</dbReference>
<dbReference type="SUPFAM" id="SSF54909">
    <property type="entry name" value="Dimeric alpha+beta barrel"/>
    <property type="match status" value="1"/>
</dbReference>
<dbReference type="Gene3D" id="3.30.70.920">
    <property type="match status" value="1"/>
</dbReference>
<dbReference type="PROSITE" id="PS50956">
    <property type="entry name" value="HTH_ASNC_2"/>
    <property type="match status" value="1"/>
</dbReference>
<dbReference type="InterPro" id="IPR011008">
    <property type="entry name" value="Dimeric_a/b-barrel"/>
</dbReference>
<dbReference type="InterPro" id="IPR036388">
    <property type="entry name" value="WH-like_DNA-bd_sf"/>
</dbReference>
<keyword evidence="3" id="KW-0804">Transcription</keyword>
<dbReference type="AlphaFoldDB" id="A0A0R1JYX0"/>
<sequence>MTQIDQTDIQILNHLNRNCRITKNHLAQLVHLTPPAVAARIAQLEDSGVIRKYTIEVDPEKLGYTHQVFIQIQLVHFNHQDYHAFIHRKRNFIRHHYKISGQMNEMLQAAFHSSAELNAFLVELEAYANYQVLEIIDELI</sequence>
<dbReference type="GO" id="GO:0043565">
    <property type="term" value="F:sequence-specific DNA binding"/>
    <property type="evidence" value="ECO:0007669"/>
    <property type="project" value="InterPro"/>
</dbReference>
<proteinExistence type="predicted"/>
<keyword evidence="2" id="KW-0238">DNA-binding</keyword>
<dbReference type="GO" id="GO:0043200">
    <property type="term" value="P:response to amino acid"/>
    <property type="evidence" value="ECO:0007669"/>
    <property type="project" value="TreeGrafter"/>
</dbReference>
<name>A0A0R1JYX0_9LACO</name>
<accession>A0A0R1JYX0</accession>
<dbReference type="PANTHER" id="PTHR30154">
    <property type="entry name" value="LEUCINE-RESPONSIVE REGULATORY PROTEIN"/>
    <property type="match status" value="1"/>
</dbReference>
<dbReference type="SMART" id="SM00344">
    <property type="entry name" value="HTH_ASNC"/>
    <property type="match status" value="1"/>
</dbReference>
<dbReference type="PATRIC" id="fig|1423773.3.peg.1497"/>
<dbReference type="InterPro" id="IPR000485">
    <property type="entry name" value="AsnC-type_HTH_dom"/>
</dbReference>
<gene>
    <name evidence="5" type="ORF">FD30_GL001460</name>
</gene>
<dbReference type="PRINTS" id="PR00033">
    <property type="entry name" value="HTHASNC"/>
</dbReference>
<evidence type="ECO:0000259" key="4">
    <source>
        <dbReference type="PROSITE" id="PS50956"/>
    </source>
</evidence>
<evidence type="ECO:0000313" key="5">
    <source>
        <dbReference type="EMBL" id="KRK76288.1"/>
    </source>
</evidence>
<dbReference type="RefSeq" id="WP_056944029.1">
    <property type="nucleotide sequence ID" value="NZ_AZDT01000021.1"/>
</dbReference>
<dbReference type="SUPFAM" id="SSF46785">
    <property type="entry name" value="Winged helix' DNA-binding domain"/>
    <property type="match status" value="1"/>
</dbReference>